<evidence type="ECO:0000256" key="1">
    <source>
        <dbReference type="SAM" id="SignalP"/>
    </source>
</evidence>
<gene>
    <name evidence="2" type="ORF">CfE428DRAFT_3136</name>
</gene>
<name>B4D2L1_9BACT</name>
<dbReference type="RefSeq" id="WP_006980461.1">
    <property type="nucleotide sequence ID" value="NZ_ABVL01000008.1"/>
</dbReference>
<accession>B4D2L1</accession>
<proteinExistence type="predicted"/>
<evidence type="ECO:0008006" key="4">
    <source>
        <dbReference type="Google" id="ProtNLM"/>
    </source>
</evidence>
<protein>
    <recommendedName>
        <fullName evidence="4">Secretion system C-terminal sorting domain-containing protein</fullName>
    </recommendedName>
</protein>
<evidence type="ECO:0000313" key="2">
    <source>
        <dbReference type="EMBL" id="EDY19451.1"/>
    </source>
</evidence>
<dbReference type="Proteomes" id="UP000005824">
    <property type="component" value="Unassembled WGS sequence"/>
</dbReference>
<dbReference type="InParanoid" id="B4D2L1"/>
<dbReference type="AlphaFoldDB" id="B4D2L1"/>
<keyword evidence="1" id="KW-0732">Signal</keyword>
<dbReference type="EMBL" id="ABVL01000008">
    <property type="protein sequence ID" value="EDY19451.1"/>
    <property type="molecule type" value="Genomic_DNA"/>
</dbReference>
<sequence length="132" mass="13680" precursor="true">MKTFLHALLSVLFLGLGISHAQDYSALPFPVSLGGQAAVYNKSEPFAKIANAVKNDAAIEISAQGNPIIINVNKVDDKGQAAPGASPAVIILQGTSKGSLAGTMDKQKLAPGNYMLSVIADGKTATILFKIE</sequence>
<dbReference type="eggNOG" id="ENOG50347QG">
    <property type="taxonomic scope" value="Bacteria"/>
</dbReference>
<feature type="signal peptide" evidence="1">
    <location>
        <begin position="1"/>
        <end position="21"/>
    </location>
</feature>
<reference evidence="2 3" key="1">
    <citation type="journal article" date="2011" name="J. Bacteriol.">
        <title>Genome sequence of Chthoniobacter flavus Ellin428, an aerobic heterotrophic soil bacterium.</title>
        <authorList>
            <person name="Kant R."/>
            <person name="van Passel M.W."/>
            <person name="Palva A."/>
            <person name="Lucas S."/>
            <person name="Lapidus A."/>
            <person name="Glavina Del Rio T."/>
            <person name="Dalin E."/>
            <person name="Tice H."/>
            <person name="Bruce D."/>
            <person name="Goodwin L."/>
            <person name="Pitluck S."/>
            <person name="Larimer F.W."/>
            <person name="Land M.L."/>
            <person name="Hauser L."/>
            <person name="Sangwan P."/>
            <person name="de Vos W.M."/>
            <person name="Janssen P.H."/>
            <person name="Smidt H."/>
        </authorList>
    </citation>
    <scope>NUCLEOTIDE SEQUENCE [LARGE SCALE GENOMIC DNA]</scope>
    <source>
        <strain evidence="2 3">Ellin428</strain>
    </source>
</reference>
<organism evidence="2 3">
    <name type="scientific">Chthoniobacter flavus Ellin428</name>
    <dbReference type="NCBI Taxonomy" id="497964"/>
    <lineage>
        <taxon>Bacteria</taxon>
        <taxon>Pseudomonadati</taxon>
        <taxon>Verrucomicrobiota</taxon>
        <taxon>Spartobacteria</taxon>
        <taxon>Chthoniobacterales</taxon>
        <taxon>Chthoniobacteraceae</taxon>
        <taxon>Chthoniobacter</taxon>
    </lineage>
</organism>
<feature type="chain" id="PRO_5002800371" description="Secretion system C-terminal sorting domain-containing protein" evidence="1">
    <location>
        <begin position="22"/>
        <end position="132"/>
    </location>
</feature>
<dbReference type="STRING" id="497964.CfE428DRAFT_3136"/>
<comment type="caution">
    <text evidence="2">The sequence shown here is derived from an EMBL/GenBank/DDBJ whole genome shotgun (WGS) entry which is preliminary data.</text>
</comment>
<evidence type="ECO:0000313" key="3">
    <source>
        <dbReference type="Proteomes" id="UP000005824"/>
    </source>
</evidence>
<keyword evidence="3" id="KW-1185">Reference proteome</keyword>